<dbReference type="InterPro" id="IPR000160">
    <property type="entry name" value="GGDEF_dom"/>
</dbReference>
<proteinExistence type="inferred from homology"/>
<evidence type="ECO:0000256" key="8">
    <source>
        <dbReference type="ARBA" id="ARBA00022839"/>
    </source>
</evidence>
<comment type="similarity">
    <text evidence="1">Belongs to the CRISPR-associated Cas10/Csm1 family.</text>
</comment>
<dbReference type="InterPro" id="IPR054767">
    <property type="entry name" value="Cas10-Cmr2_palm2"/>
</dbReference>
<name>A1HM64_9FIRM</name>
<feature type="domain" description="GGDEF" evidence="12">
    <location>
        <begin position="537"/>
        <end position="693"/>
    </location>
</feature>
<evidence type="ECO:0000256" key="6">
    <source>
        <dbReference type="ARBA" id="ARBA00022759"/>
    </source>
</evidence>
<dbReference type="InterPro" id="IPR052117">
    <property type="entry name" value="Cas10/Csm1_subtype-III-A"/>
</dbReference>
<keyword evidence="14" id="KW-1185">Reference proteome</keyword>
<organism evidence="13 14">
    <name type="scientific">Thermosinus carboxydivorans Nor1</name>
    <dbReference type="NCBI Taxonomy" id="401526"/>
    <lineage>
        <taxon>Bacteria</taxon>
        <taxon>Bacillati</taxon>
        <taxon>Bacillota</taxon>
        <taxon>Negativicutes</taxon>
        <taxon>Selenomonadales</taxon>
        <taxon>Sporomusaceae</taxon>
        <taxon>Thermosinus</taxon>
    </lineage>
</organism>
<dbReference type="PROSITE" id="PS50887">
    <property type="entry name" value="GGDEF"/>
    <property type="match status" value="1"/>
</dbReference>
<dbReference type="OrthoDB" id="9768769at2"/>
<dbReference type="GO" id="GO:0016740">
    <property type="term" value="F:transferase activity"/>
    <property type="evidence" value="ECO:0007669"/>
    <property type="project" value="UniProtKB-KW"/>
</dbReference>
<sequence>MERWIRIISLAGLLHDVGKICYRAGWGEGSHSQRGRTFLADCLGEFAASDDGRLLLECVANHHAADVRGLTDTKHLAWLVYEADNIAAGVDRRKDETATPGFDLTAPLESIFTRLNGAGAKKVHYLRGLTETGLINYPAASGTIIASADKYHLLLDTLKANLKKINFAACHVNEVLKVIEAVTSYIPASTATDEANDISLYDHSRLTAAIAAAMYDFFHAQGITDWQHWCYGSGNADFRRQNAFLLAAGDISGIQNFIYTIPSAGALKSLRGRSFYLEMLLETIADEILSAAGLSRANLLYTGGGHFRLLLPNTPAIITLLSNIKERVSDWLLEQFGTALYLEIVWQETAANDLMGSDANGKSGTGAVFQALAAKMATAKLRRYNNKQLAKLFDPHSPLNAVADATRECGVCNTSNQKLVPFKDKPDMYVCPRCHDLYTFGERLLQPDSVFAVTAGYSGGGIALPALAGSNTLHVVKKDEVPHLQKTGELLRLYAKNEMAAGDLLATCLWTGDYVSRHASGAVMTFEDLAAASTGIERLAVLRADVDNLGSAFIAGFAQKHATISRYATLSRQLSLFFKYHINDICRGNLRGEADEMAPLSLWDRPPAARKVSIVYAGGDDYVIVGAWDDIIALAVDIRQAFRRFTADKLTLSAGIAFFPPHYPVARMAEIAGELEDEAKHNPAKDSVALFGLAKDTTKETSPFTCRHCYRWDDFISGVLDDKLTFFRATLALGKDGARVGASGTLPISRGALYKLYTMFDAVPDEQGRIDLARLAYLLARLEPMQNNLKPVYREFAGRVFRWYSEPSSRRQVATALQLLLYGLRAPQAHSAIEGGFN</sequence>
<evidence type="ECO:0000256" key="7">
    <source>
        <dbReference type="ARBA" id="ARBA00022801"/>
    </source>
</evidence>
<dbReference type="Pfam" id="PF18211">
    <property type="entry name" value="Csm1_B"/>
    <property type="match status" value="1"/>
</dbReference>
<evidence type="ECO:0000256" key="2">
    <source>
        <dbReference type="ARBA" id="ARBA00014333"/>
    </source>
</evidence>
<keyword evidence="8" id="KW-0269">Exonuclease</keyword>
<dbReference type="GO" id="GO:0004519">
    <property type="term" value="F:endonuclease activity"/>
    <property type="evidence" value="ECO:0007669"/>
    <property type="project" value="UniProtKB-KW"/>
</dbReference>
<reference evidence="13 14" key="1">
    <citation type="submission" date="2007-01" db="EMBL/GenBank/DDBJ databases">
        <title>Annotation of the draft genome assembly of Thermosinus carboxydivorans Nor1.</title>
        <authorList>
            <consortium name="US DOE Joint Genome Institute (JGI-ORNL)"/>
            <person name="Larimer F."/>
            <person name="Land M."/>
            <person name="Hauser L."/>
        </authorList>
    </citation>
    <scope>NUCLEOTIDE SEQUENCE [LARGE SCALE GENOMIC DNA]</scope>
    <source>
        <strain evidence="13 14">Nor1</strain>
    </source>
</reference>
<dbReference type="InterPro" id="IPR013408">
    <property type="entry name" value="Cas10/Csm1"/>
</dbReference>
<dbReference type="PANTHER" id="PTHR36528:SF1">
    <property type="entry name" value="CRISPR SYSTEM SINGLE-STRAND-SPECIFIC DEOXYRIBONUCLEASE CAS10_CSM1 (SUBTYPE III-A)"/>
    <property type="match status" value="1"/>
</dbReference>
<evidence type="ECO:0000256" key="11">
    <source>
        <dbReference type="ARBA" id="ARBA00032922"/>
    </source>
</evidence>
<evidence type="ECO:0000256" key="4">
    <source>
        <dbReference type="ARBA" id="ARBA00022722"/>
    </source>
</evidence>
<gene>
    <name evidence="13" type="ORF">TcarDRAFT_2602</name>
</gene>
<reference evidence="13 14" key="2">
    <citation type="submission" date="2007-01" db="EMBL/GenBank/DDBJ databases">
        <title>Sequencing of the draft genome and assembly of Thermosinus carboxydivorans Nor1.</title>
        <authorList>
            <consortium name="US DOE Joint Genome Institute (JGI-PGF)"/>
            <person name="Copeland A."/>
            <person name="Lucas S."/>
            <person name="Lapidus A."/>
            <person name="Barry K."/>
            <person name="Glavina del Rio T."/>
            <person name="Dalin E."/>
            <person name="Tice H."/>
            <person name="Bruce D."/>
            <person name="Pitluck S."/>
            <person name="Richardson P."/>
        </authorList>
    </citation>
    <scope>NUCLEOTIDE SEQUENCE [LARGE SCALE GENOMIC DNA]</scope>
    <source>
        <strain evidence="13 14">Nor1</strain>
    </source>
</reference>
<accession>A1HM64</accession>
<comment type="caution">
    <text evidence="13">The sequence shown here is derived from an EMBL/GenBank/DDBJ whole genome shotgun (WGS) entry which is preliminary data.</text>
</comment>
<dbReference type="GO" id="GO:0051607">
    <property type="term" value="P:defense response to virus"/>
    <property type="evidence" value="ECO:0007669"/>
    <property type="project" value="UniProtKB-KW"/>
</dbReference>
<keyword evidence="7" id="KW-0378">Hydrolase</keyword>
<keyword evidence="9" id="KW-0067">ATP-binding</keyword>
<keyword evidence="4" id="KW-0540">Nuclease</keyword>
<evidence type="ECO:0000256" key="5">
    <source>
        <dbReference type="ARBA" id="ARBA00022741"/>
    </source>
</evidence>
<dbReference type="Pfam" id="PF20824">
    <property type="entry name" value="Cmr2_hel_dom2"/>
    <property type="match status" value="1"/>
</dbReference>
<keyword evidence="5" id="KW-0547">Nucleotide-binding</keyword>
<evidence type="ECO:0000313" key="14">
    <source>
        <dbReference type="Proteomes" id="UP000005139"/>
    </source>
</evidence>
<evidence type="ECO:0000256" key="9">
    <source>
        <dbReference type="ARBA" id="ARBA00022840"/>
    </source>
</evidence>
<dbReference type="InterPro" id="IPR041062">
    <property type="entry name" value="Csm1_B"/>
</dbReference>
<evidence type="ECO:0000256" key="10">
    <source>
        <dbReference type="ARBA" id="ARBA00023118"/>
    </source>
</evidence>
<protein>
    <recommendedName>
        <fullName evidence="2">CRISPR system single-strand-specific deoxyribonuclease Cas10/Csm1 (subtype III-A)</fullName>
    </recommendedName>
    <alternativeName>
        <fullName evidence="11">Cyclic oligoadenylate synthase</fullName>
    </alternativeName>
</protein>
<dbReference type="Pfam" id="PF22335">
    <property type="entry name" value="Cas10-Cmr2_palm2"/>
    <property type="match status" value="1"/>
</dbReference>
<evidence type="ECO:0000259" key="12">
    <source>
        <dbReference type="PROSITE" id="PS50887"/>
    </source>
</evidence>
<keyword evidence="3" id="KW-0808">Transferase</keyword>
<dbReference type="InterPro" id="IPR043128">
    <property type="entry name" value="Rev_trsase/Diguanyl_cyclase"/>
</dbReference>
<dbReference type="GO" id="GO:0004527">
    <property type="term" value="F:exonuclease activity"/>
    <property type="evidence" value="ECO:0007669"/>
    <property type="project" value="UniProtKB-KW"/>
</dbReference>
<dbReference type="NCBIfam" id="TIGR02578">
    <property type="entry name" value="cas_TM1811_Csm1"/>
    <property type="match status" value="1"/>
</dbReference>
<dbReference type="Gene3D" id="1.10.3210.10">
    <property type="entry name" value="Hypothetical protein af1432"/>
    <property type="match status" value="1"/>
</dbReference>
<dbReference type="InterPro" id="IPR048693">
    <property type="entry name" value="Cmr2-like_C"/>
</dbReference>
<dbReference type="GO" id="GO:0005524">
    <property type="term" value="F:ATP binding"/>
    <property type="evidence" value="ECO:0007669"/>
    <property type="project" value="UniProtKB-KW"/>
</dbReference>
<evidence type="ECO:0000256" key="1">
    <source>
        <dbReference type="ARBA" id="ARBA00005700"/>
    </source>
</evidence>
<keyword evidence="10" id="KW-0051">Antiviral defense</keyword>
<dbReference type="Proteomes" id="UP000005139">
    <property type="component" value="Unassembled WGS sequence"/>
</dbReference>
<dbReference type="eggNOG" id="COG1353">
    <property type="taxonomic scope" value="Bacteria"/>
</dbReference>
<evidence type="ECO:0000313" key="13">
    <source>
        <dbReference type="EMBL" id="EAX48913.1"/>
    </source>
</evidence>
<dbReference type="CDD" id="cd09680">
    <property type="entry name" value="Cas10_III"/>
    <property type="match status" value="1"/>
</dbReference>
<dbReference type="SUPFAM" id="SSF109604">
    <property type="entry name" value="HD-domain/PDEase-like"/>
    <property type="match status" value="1"/>
</dbReference>
<dbReference type="EMBL" id="AAWL01000001">
    <property type="protein sequence ID" value="EAX48913.1"/>
    <property type="molecule type" value="Genomic_DNA"/>
</dbReference>
<keyword evidence="6" id="KW-0255">Endonuclease</keyword>
<dbReference type="Gene3D" id="3.30.70.270">
    <property type="match status" value="1"/>
</dbReference>
<dbReference type="AlphaFoldDB" id="A1HM64"/>
<dbReference type="PANTHER" id="PTHR36528">
    <property type="entry name" value="CRISPR SYSTEM SINGLE-STRAND-SPECIFIC DEOXYRIBONUCLEASE CAS10/CSM1 (SUBTYPE III-A)"/>
    <property type="match status" value="1"/>
</dbReference>
<evidence type="ECO:0000256" key="3">
    <source>
        <dbReference type="ARBA" id="ARBA00022679"/>
    </source>
</evidence>
<dbReference type="RefSeq" id="WP_007288120.1">
    <property type="nucleotide sequence ID" value="NZ_AAWL01000001.1"/>
</dbReference>